<reference evidence="2 3" key="1">
    <citation type="submission" date="2020-05" db="EMBL/GenBank/DDBJ databases">
        <title>Whole genome sequencing and identification of novel metabolites from Paenibacillus alvei strain JR949.</title>
        <authorList>
            <person name="Rajendhran J."/>
            <person name="Sree Pranav P."/>
            <person name="Mahalakshmi B."/>
            <person name="Karthikeyan R."/>
        </authorList>
    </citation>
    <scope>NUCLEOTIDE SEQUENCE [LARGE SCALE GENOMIC DNA]</scope>
    <source>
        <strain evidence="2 3">JR949</strain>
    </source>
</reference>
<comment type="caution">
    <text evidence="2">The sequence shown here is derived from an EMBL/GenBank/DDBJ whole genome shotgun (WGS) entry which is preliminary data.</text>
</comment>
<accession>A0AAP7A2G6</accession>
<dbReference type="GO" id="GO:0043937">
    <property type="term" value="P:regulation of sporulation"/>
    <property type="evidence" value="ECO:0007669"/>
    <property type="project" value="InterPro"/>
</dbReference>
<feature type="coiled-coil region" evidence="1">
    <location>
        <begin position="1"/>
        <end position="50"/>
    </location>
</feature>
<dbReference type="SUPFAM" id="SSF140500">
    <property type="entry name" value="BAS1536-like"/>
    <property type="match status" value="1"/>
</dbReference>
<evidence type="ECO:0000256" key="1">
    <source>
        <dbReference type="SAM" id="Coils"/>
    </source>
</evidence>
<dbReference type="Pfam" id="PF09388">
    <property type="entry name" value="SpoOE-like"/>
    <property type="match status" value="1"/>
</dbReference>
<dbReference type="InterPro" id="IPR037208">
    <property type="entry name" value="Spo0E-like_sf"/>
</dbReference>
<name>A0AAP7A2G6_PAEAL</name>
<organism evidence="2 3">
    <name type="scientific">Paenibacillus alvei</name>
    <name type="common">Bacillus alvei</name>
    <dbReference type="NCBI Taxonomy" id="44250"/>
    <lineage>
        <taxon>Bacteria</taxon>
        <taxon>Bacillati</taxon>
        <taxon>Bacillota</taxon>
        <taxon>Bacilli</taxon>
        <taxon>Bacillales</taxon>
        <taxon>Paenibacillaceae</taxon>
        <taxon>Paenibacillus</taxon>
    </lineage>
</organism>
<evidence type="ECO:0000313" key="2">
    <source>
        <dbReference type="EMBL" id="NOJ72196.1"/>
    </source>
</evidence>
<protein>
    <submittedName>
        <fullName evidence="2">Aspartyl-phosphate phosphatase Spo0E family protein</fullName>
    </submittedName>
</protein>
<sequence length="53" mass="6243">MDSLENKINDLRKKLTEIVQIKGGFADEDVVQISQELDRLILEMQKKKKRSRN</sequence>
<proteinExistence type="predicted"/>
<dbReference type="EMBL" id="JABFOR010000022">
    <property type="protein sequence ID" value="NOJ72196.1"/>
    <property type="molecule type" value="Genomic_DNA"/>
</dbReference>
<dbReference type="InterPro" id="IPR018540">
    <property type="entry name" value="Spo0E-like"/>
</dbReference>
<dbReference type="Gene3D" id="4.10.280.10">
    <property type="entry name" value="Helix-loop-helix DNA-binding domain"/>
    <property type="match status" value="1"/>
</dbReference>
<dbReference type="Proteomes" id="UP000552038">
    <property type="component" value="Unassembled WGS sequence"/>
</dbReference>
<dbReference type="AlphaFoldDB" id="A0AAP7A2G6"/>
<gene>
    <name evidence="2" type="ORF">HMI46_16720</name>
</gene>
<dbReference type="InterPro" id="IPR036638">
    <property type="entry name" value="HLH_DNA-bd_sf"/>
</dbReference>
<dbReference type="GO" id="GO:0046983">
    <property type="term" value="F:protein dimerization activity"/>
    <property type="evidence" value="ECO:0007669"/>
    <property type="project" value="InterPro"/>
</dbReference>
<evidence type="ECO:0000313" key="3">
    <source>
        <dbReference type="Proteomes" id="UP000552038"/>
    </source>
</evidence>
<keyword evidence="1" id="KW-0175">Coiled coil</keyword>